<keyword evidence="2" id="KW-1185">Reference proteome</keyword>
<name>A0AAD1WX88_PELCU</name>
<dbReference type="Proteomes" id="UP001295444">
    <property type="component" value="Unassembled WGS sequence"/>
</dbReference>
<comment type="caution">
    <text evidence="1">The sequence shown here is derived from an EMBL/GenBank/DDBJ whole genome shotgun (WGS) entry which is preliminary data.</text>
</comment>
<reference evidence="1" key="1">
    <citation type="submission" date="2022-03" db="EMBL/GenBank/DDBJ databases">
        <authorList>
            <person name="Alioto T."/>
            <person name="Alioto T."/>
            <person name="Gomez Garrido J."/>
        </authorList>
    </citation>
    <scope>NUCLEOTIDE SEQUENCE</scope>
</reference>
<feature type="non-terminal residue" evidence="1">
    <location>
        <position position="1"/>
    </location>
</feature>
<evidence type="ECO:0000313" key="1">
    <source>
        <dbReference type="EMBL" id="CAH2330684.1"/>
    </source>
</evidence>
<protein>
    <submittedName>
        <fullName evidence="1">A disintegrin and metallo ase with thrombospondin motifs 20</fullName>
    </submittedName>
</protein>
<gene>
    <name evidence="1" type="ORF">PECUL_23A050996</name>
</gene>
<feature type="non-terminal residue" evidence="1">
    <location>
        <position position="55"/>
    </location>
</feature>
<accession>A0AAD1WX88</accession>
<dbReference type="AlphaFoldDB" id="A0AAD1WX88"/>
<proteinExistence type="predicted"/>
<evidence type="ECO:0000313" key="2">
    <source>
        <dbReference type="Proteomes" id="UP001295444"/>
    </source>
</evidence>
<sequence length="55" mass="5995">IGTFKAHDGEYFLEPLMNPGGEEYEDVDSKPHLLYKHKANGAAVSGNTQPNCDTS</sequence>
<dbReference type="EMBL" id="CAKOES020000957">
    <property type="protein sequence ID" value="CAH2330684.1"/>
    <property type="molecule type" value="Genomic_DNA"/>
</dbReference>
<organism evidence="1 2">
    <name type="scientific">Pelobates cultripes</name>
    <name type="common">Western spadefoot toad</name>
    <dbReference type="NCBI Taxonomy" id="61616"/>
    <lineage>
        <taxon>Eukaryota</taxon>
        <taxon>Metazoa</taxon>
        <taxon>Chordata</taxon>
        <taxon>Craniata</taxon>
        <taxon>Vertebrata</taxon>
        <taxon>Euteleostomi</taxon>
        <taxon>Amphibia</taxon>
        <taxon>Batrachia</taxon>
        <taxon>Anura</taxon>
        <taxon>Pelobatoidea</taxon>
        <taxon>Pelobatidae</taxon>
        <taxon>Pelobates</taxon>
    </lineage>
</organism>